<evidence type="ECO:0000256" key="4">
    <source>
        <dbReference type="ARBA" id="ARBA00012483"/>
    </source>
</evidence>
<comment type="similarity">
    <text evidence="3">Belongs to the SINA (Seven in absentia) family.</text>
</comment>
<dbReference type="GO" id="GO:0016567">
    <property type="term" value="P:protein ubiquitination"/>
    <property type="evidence" value="ECO:0007669"/>
    <property type="project" value="UniProtKB-UniPathway"/>
</dbReference>
<dbReference type="AlphaFoldDB" id="A0A6L2PWX5"/>
<evidence type="ECO:0000256" key="8">
    <source>
        <dbReference type="ARBA" id="ARBA00022786"/>
    </source>
</evidence>
<dbReference type="InterPro" id="IPR013010">
    <property type="entry name" value="Znf_SIAH"/>
</dbReference>
<keyword evidence="9" id="KW-0862">Zinc</keyword>
<accession>A0A6L2PWX5</accession>
<evidence type="ECO:0000259" key="11">
    <source>
        <dbReference type="PROSITE" id="PS51081"/>
    </source>
</evidence>
<dbReference type="GO" id="GO:0061630">
    <property type="term" value="F:ubiquitin protein ligase activity"/>
    <property type="evidence" value="ECO:0007669"/>
    <property type="project" value="UniProtKB-EC"/>
</dbReference>
<dbReference type="OrthoDB" id="6499288at2759"/>
<proteinExistence type="inferred from homology"/>
<keyword evidence="5" id="KW-0808">Transferase</keyword>
<name>A0A6L2PWX5_COPFO</name>
<protein>
    <recommendedName>
        <fullName evidence="4">RING-type E3 ubiquitin transferase</fullName>
        <ecNumber evidence="4">2.3.2.27</ecNumber>
    </recommendedName>
</protein>
<dbReference type="InterPro" id="IPR013083">
    <property type="entry name" value="Znf_RING/FYVE/PHD"/>
</dbReference>
<evidence type="ECO:0000256" key="5">
    <source>
        <dbReference type="ARBA" id="ARBA00022679"/>
    </source>
</evidence>
<dbReference type="UniPathway" id="UPA00143"/>
<evidence type="ECO:0000313" key="12">
    <source>
        <dbReference type="EMBL" id="GFG35088.1"/>
    </source>
</evidence>
<dbReference type="GO" id="GO:0008270">
    <property type="term" value="F:zinc ion binding"/>
    <property type="evidence" value="ECO:0007669"/>
    <property type="project" value="UniProtKB-KW"/>
</dbReference>
<dbReference type="Pfam" id="PF21362">
    <property type="entry name" value="Sina_RING"/>
    <property type="match status" value="1"/>
</dbReference>
<evidence type="ECO:0000256" key="10">
    <source>
        <dbReference type="PROSITE-ProRule" id="PRU00455"/>
    </source>
</evidence>
<dbReference type="EC" id="2.3.2.27" evidence="4"/>
<dbReference type="GO" id="GO:0043161">
    <property type="term" value="P:proteasome-mediated ubiquitin-dependent protein catabolic process"/>
    <property type="evidence" value="ECO:0007669"/>
    <property type="project" value="TreeGrafter"/>
</dbReference>
<feature type="domain" description="SIAH-type" evidence="11">
    <location>
        <begin position="84"/>
        <end position="147"/>
    </location>
</feature>
<keyword evidence="6" id="KW-0479">Metal-binding</keyword>
<evidence type="ECO:0000256" key="2">
    <source>
        <dbReference type="ARBA" id="ARBA00004906"/>
    </source>
</evidence>
<gene>
    <name evidence="12" type="ORF">Cfor_05094</name>
</gene>
<evidence type="ECO:0000256" key="6">
    <source>
        <dbReference type="ARBA" id="ARBA00022723"/>
    </source>
</evidence>
<keyword evidence="13" id="KW-1185">Reference proteome</keyword>
<dbReference type="InParanoid" id="A0A6L2PWX5"/>
<dbReference type="Proteomes" id="UP000502823">
    <property type="component" value="Unassembled WGS sequence"/>
</dbReference>
<sequence length="270" mass="30979">MNRQAEREDLLQLLLRTSPQVYLEIMSKYVLCPVCKKCPNGPTVRCTEGHNLCFVCRAKYAKCPSCGTDFVGPRKLDEIKNALPEKHPCTNKTRGCDMTLPKFLIKDHEETCPHKPVRCPLKEVPGMYCKWQGLLQNLKDHVKDKHHTLLVEQQFVRFSTESNVNIVISNYGDEVFIFYRKRRNGKYCGVVQRVGLSRRLYTCQVIFKSPDGISTIVFTFVIPTMRRSLVSLLKSGGCFKLNESVLRNFYWENGVEALVNINDDVGKHVS</sequence>
<dbReference type="GO" id="GO:0005737">
    <property type="term" value="C:cytoplasm"/>
    <property type="evidence" value="ECO:0007669"/>
    <property type="project" value="TreeGrafter"/>
</dbReference>
<dbReference type="InterPro" id="IPR004162">
    <property type="entry name" value="SINA-like_animal"/>
</dbReference>
<dbReference type="PANTHER" id="PTHR45877">
    <property type="entry name" value="E3 UBIQUITIN-PROTEIN LIGASE SIAH2"/>
    <property type="match status" value="1"/>
</dbReference>
<keyword evidence="7 10" id="KW-0863">Zinc-finger</keyword>
<evidence type="ECO:0000256" key="3">
    <source>
        <dbReference type="ARBA" id="ARBA00009119"/>
    </source>
</evidence>
<evidence type="ECO:0000313" key="13">
    <source>
        <dbReference type="Proteomes" id="UP000502823"/>
    </source>
</evidence>
<evidence type="ECO:0000256" key="7">
    <source>
        <dbReference type="ARBA" id="ARBA00022771"/>
    </source>
</evidence>
<comment type="pathway">
    <text evidence="2">Protein modification; protein ubiquitination.</text>
</comment>
<evidence type="ECO:0000256" key="9">
    <source>
        <dbReference type="ARBA" id="ARBA00022833"/>
    </source>
</evidence>
<dbReference type="SUPFAM" id="SSF49599">
    <property type="entry name" value="TRAF domain-like"/>
    <property type="match status" value="1"/>
</dbReference>
<reference evidence="13" key="1">
    <citation type="submission" date="2020-01" db="EMBL/GenBank/DDBJ databases">
        <title>Draft genome sequence of the Termite Coptotermes fromosanus.</title>
        <authorList>
            <person name="Itakura S."/>
            <person name="Yosikawa Y."/>
            <person name="Umezawa K."/>
        </authorList>
    </citation>
    <scope>NUCLEOTIDE SEQUENCE [LARGE SCALE GENOMIC DNA]</scope>
</reference>
<dbReference type="Gene3D" id="3.30.40.10">
    <property type="entry name" value="Zinc/RING finger domain, C3HC4 (zinc finger)"/>
    <property type="match status" value="1"/>
</dbReference>
<dbReference type="EMBL" id="BLKM01011979">
    <property type="protein sequence ID" value="GFG35088.1"/>
    <property type="molecule type" value="Genomic_DNA"/>
</dbReference>
<dbReference type="GO" id="GO:0031624">
    <property type="term" value="F:ubiquitin conjugating enzyme binding"/>
    <property type="evidence" value="ECO:0007669"/>
    <property type="project" value="TreeGrafter"/>
</dbReference>
<keyword evidence="8" id="KW-0833">Ubl conjugation pathway</keyword>
<comment type="caution">
    <text evidence="12">The sequence shown here is derived from an EMBL/GenBank/DDBJ whole genome shotgun (WGS) entry which is preliminary data.</text>
</comment>
<comment type="catalytic activity">
    <reaction evidence="1">
        <text>S-ubiquitinyl-[E2 ubiquitin-conjugating enzyme]-L-cysteine + [acceptor protein]-L-lysine = [E2 ubiquitin-conjugating enzyme]-L-cysteine + N(6)-ubiquitinyl-[acceptor protein]-L-lysine.</text>
        <dbReference type="EC" id="2.3.2.27"/>
    </reaction>
</comment>
<dbReference type="PANTHER" id="PTHR45877:SF2">
    <property type="entry name" value="E3 UBIQUITIN-PROTEIN LIGASE SINA-RELATED"/>
    <property type="match status" value="1"/>
</dbReference>
<organism evidence="12 13">
    <name type="scientific">Coptotermes formosanus</name>
    <name type="common">Formosan subterranean termite</name>
    <dbReference type="NCBI Taxonomy" id="36987"/>
    <lineage>
        <taxon>Eukaryota</taxon>
        <taxon>Metazoa</taxon>
        <taxon>Ecdysozoa</taxon>
        <taxon>Arthropoda</taxon>
        <taxon>Hexapoda</taxon>
        <taxon>Insecta</taxon>
        <taxon>Pterygota</taxon>
        <taxon>Neoptera</taxon>
        <taxon>Polyneoptera</taxon>
        <taxon>Dictyoptera</taxon>
        <taxon>Blattodea</taxon>
        <taxon>Blattoidea</taxon>
        <taxon>Termitoidae</taxon>
        <taxon>Rhinotermitidae</taxon>
        <taxon>Coptotermes</taxon>
    </lineage>
</organism>
<evidence type="ECO:0000256" key="1">
    <source>
        <dbReference type="ARBA" id="ARBA00000900"/>
    </source>
</evidence>
<dbReference type="Pfam" id="PF21361">
    <property type="entry name" value="Sina_ZnF"/>
    <property type="match status" value="1"/>
</dbReference>
<dbReference type="PROSITE" id="PS51081">
    <property type="entry name" value="ZF_SIAH"/>
    <property type="match status" value="1"/>
</dbReference>
<dbReference type="InterPro" id="IPR049548">
    <property type="entry name" value="Sina-like_RING"/>
</dbReference>